<organism evidence="2 3">
    <name type="scientific">Fischerella major NIES-592</name>
    <dbReference type="NCBI Taxonomy" id="210994"/>
    <lineage>
        <taxon>Bacteria</taxon>
        <taxon>Bacillati</taxon>
        <taxon>Cyanobacteriota</taxon>
        <taxon>Cyanophyceae</taxon>
        <taxon>Nostocales</taxon>
        <taxon>Hapalosiphonaceae</taxon>
        <taxon>Fischerella</taxon>
    </lineage>
</organism>
<accession>A0A1U7H056</accession>
<keyword evidence="1" id="KW-0479">Metal-binding</keyword>
<evidence type="ECO:0000256" key="1">
    <source>
        <dbReference type="RuleBase" id="RU366034"/>
    </source>
</evidence>
<keyword evidence="1" id="KW-0456">Lyase</keyword>
<proteinExistence type="inferred from homology"/>
<dbReference type="EC" id="4.2.3.-" evidence="1"/>
<dbReference type="SUPFAM" id="SSF48576">
    <property type="entry name" value="Terpenoid synthases"/>
    <property type="match status" value="1"/>
</dbReference>
<reference evidence="2 3" key="1">
    <citation type="submission" date="2016-11" db="EMBL/GenBank/DDBJ databases">
        <title>Draft Genome Sequences of Nine Cyanobacterial Strains from Diverse Habitats.</title>
        <authorList>
            <person name="Zhu T."/>
            <person name="Hou S."/>
            <person name="Lu X."/>
            <person name="Hess W.R."/>
        </authorList>
    </citation>
    <scope>NUCLEOTIDE SEQUENCE [LARGE SCALE GENOMIC DNA]</scope>
    <source>
        <strain evidence="2 3">NIES-592</strain>
    </source>
</reference>
<dbReference type="InterPro" id="IPR034686">
    <property type="entry name" value="Terpene_cyclase-like_2"/>
</dbReference>
<dbReference type="OrthoDB" id="2989600at2"/>
<dbReference type="AlphaFoldDB" id="A0A1U7H056"/>
<gene>
    <name evidence="2" type="ORF">NIES592_09285</name>
</gene>
<dbReference type="GO" id="GO:0010333">
    <property type="term" value="F:terpene synthase activity"/>
    <property type="evidence" value="ECO:0007669"/>
    <property type="project" value="InterPro"/>
</dbReference>
<dbReference type="RefSeq" id="WP_073555588.1">
    <property type="nucleotide sequence ID" value="NZ_MRCA01000004.1"/>
</dbReference>
<protein>
    <recommendedName>
        <fullName evidence="1">Terpene synthase</fullName>
        <ecNumber evidence="1">4.2.3.-</ecNumber>
    </recommendedName>
</protein>
<keyword evidence="3" id="KW-1185">Reference proteome</keyword>
<name>A0A1U7H056_9CYAN</name>
<keyword evidence="1" id="KW-0460">Magnesium</keyword>
<dbReference type="PANTHER" id="PTHR35201">
    <property type="entry name" value="TERPENE SYNTHASE"/>
    <property type="match status" value="1"/>
</dbReference>
<comment type="similarity">
    <text evidence="1">Belongs to the terpene synthase family.</text>
</comment>
<sequence>MNEFTLPELYCPFPYQINKYADVLEKHALEWVLKYNLLIDQSYYQYFCKSKIFLLIAGSYPYCDLEELKVANDWLTWMIFLDDYYDTSHFKNKPELITKLHNRFFEILSGAEITNQDTPHSRALNNLRHRTLQIGNPRWFHFFVCALSEFLDGCVQEAHNRANGILPDIETYIILRRLTGGMGPLFELIEFCNHLEIPYFLLRENIILKKLKMMSNNIICWCNDVYSIPKELRIGDPHNLVLLLKNHKKISLKHAITQVSEMHDQEVQRIIELESTLPCFGQELDAELAKYISGIHAWIASHFHWYSHSGRYEVTEKLALEEDVKLVNA</sequence>
<dbReference type="InterPro" id="IPR008949">
    <property type="entry name" value="Isoprenoid_synthase_dom_sf"/>
</dbReference>
<dbReference type="SFLD" id="SFLDS00005">
    <property type="entry name" value="Isoprenoid_Synthase_Type_I"/>
    <property type="match status" value="1"/>
</dbReference>
<comment type="caution">
    <text evidence="2">The sequence shown here is derived from an EMBL/GenBank/DDBJ whole genome shotgun (WGS) entry which is preliminary data.</text>
</comment>
<dbReference type="Pfam" id="PF19086">
    <property type="entry name" value="Terpene_syn_C_2"/>
    <property type="match status" value="1"/>
</dbReference>
<dbReference type="GO" id="GO:0046872">
    <property type="term" value="F:metal ion binding"/>
    <property type="evidence" value="ECO:0007669"/>
    <property type="project" value="UniProtKB-KW"/>
</dbReference>
<dbReference type="Proteomes" id="UP000186391">
    <property type="component" value="Unassembled WGS sequence"/>
</dbReference>
<evidence type="ECO:0000313" key="2">
    <source>
        <dbReference type="EMBL" id="OKH14261.1"/>
    </source>
</evidence>
<dbReference type="SFLD" id="SFLDG01020">
    <property type="entry name" value="Terpene_Cyclase_Like_2"/>
    <property type="match status" value="1"/>
</dbReference>
<evidence type="ECO:0000313" key="3">
    <source>
        <dbReference type="Proteomes" id="UP000186391"/>
    </source>
</evidence>
<dbReference type="EMBL" id="MRCA01000004">
    <property type="protein sequence ID" value="OKH14261.1"/>
    <property type="molecule type" value="Genomic_DNA"/>
</dbReference>
<comment type="cofactor">
    <cofactor evidence="1">
        <name>Mg(2+)</name>
        <dbReference type="ChEBI" id="CHEBI:18420"/>
    </cofactor>
</comment>
<dbReference type="Gene3D" id="1.10.600.10">
    <property type="entry name" value="Farnesyl Diphosphate Synthase"/>
    <property type="match status" value="1"/>
</dbReference>
<dbReference type="PANTHER" id="PTHR35201:SF4">
    <property type="entry name" value="BETA-PINACENE SYNTHASE-RELATED"/>
    <property type="match status" value="1"/>
</dbReference>